<feature type="region of interest" description="Disordered" evidence="1">
    <location>
        <begin position="793"/>
        <end position="818"/>
    </location>
</feature>
<feature type="compositionally biased region" description="Basic and acidic residues" evidence="1">
    <location>
        <begin position="1207"/>
        <end position="1219"/>
    </location>
</feature>
<reference evidence="3 4" key="1">
    <citation type="submission" date="2020-08" db="EMBL/GenBank/DDBJ databases">
        <authorList>
            <person name="Koutsovoulos G."/>
            <person name="Danchin GJ E."/>
        </authorList>
    </citation>
    <scope>NUCLEOTIDE SEQUENCE [LARGE SCALE GENOMIC DNA]</scope>
</reference>
<sequence>MSQAVPDILRQRFIELDGTSQSLIPCTNNDKHSHTKFASGGFLLWKGVESGYFYVVEVSSPGSILIFDGRNNKAEPILEHKFGRTAIIIDVVYFPAASDRPGVLVAVADRSMEKGDYVAYISLRSKKLLNSCYVNYPITKLCSIVDGMSARDALPKLSKNLRSDWPHIFLVGCRLGYAALLCMDITGDDPDMMFLTEISESPTKAVQTVQRPSRPKKYVHLSKVFYDDQMFAFRSDDGTNRCYALDRVFVSALYWIERSCLLVIGFNFGGIMIVSLKTSKVYSLLYADAMVQHFAHLDPEEDPRPVYYMWISYNSMQCGNTLLLCTVNFPKDEKETNNPAEWTFLEPVFTPCMKWSPDNCNRLLTMRTIYRSKQRSTQNGVNQRPLSSFSNSFSETQSKNDTSLLFMAWIQKTSRDDATLHGSLFDLNAFYAKRCLPKIQHDGTIARQLPFFARFTSLYVENKIESDISVSNVLQFAPPAFINENTDQLYYSSTYHLDFNCLTPVRVFKAKVRPIQTHLIIELSSNIFKYFQSPHYPAQWIYAIGLANSPAASDNLNEERACLLRIIVHAFFPSILTLIDSVNDNMDYLKFIQKWVWKEVEVTKLKFDEFCAPLFDNPPLEASPSVRGFIQHARVFFKRASIILEALDAKISKISGKEKSRTILVQGKIAKQIRLYSSTIAFALVYNLLPVNKFNSKLYEAVNDRFSQFSEKARRKGKELKIHSLLDEIIKSNPNEDIWQGKSANGWYPPRDFKCLLPIMLLLNVTEKAKLTILGYYCLDLEVASSVFGSEVQAKDGNTPPSSSLNFRRFSPTEEDNSHPYQNREYFSLFLSFVLQEDFSLEEMNKIKNFWLEDKNLLQSKAVVAQPEIVQDDDHLYSINSLQDIKKTREYYLAKEWGVFLFNNLMLEHRRYKLLMDLPPLKGNEPEFVQKCYTQCMEIRRQLPSLFKKIEPLPTFIMERYKQKVKQSKGPGKILFPMDLRESQSQPILPLRIKHSPLVDGDNLPKFFAKSVEVTSVLGKRSLTGRFSVSDEDNEHFEELPLTIATPRKRQRLFLFDSSLGGTVATPLAEPEKETVKTSPVICEDLQKGCVNAKEWDRISKITQTPLSLQRSINQSRLPGRSRIGSARTALFRDDGHKLVALQNDGTLTPIKARDQNAEISPEPNIVRAQPPSILKSDNRKSRLPSTARSEKPKIRFSQSLFTTERIPSRFEKETEEMKNTSFTNFAEFSPTDSSPTSSRSAASRSAGPGTDTKKETTPKKKAKNKTPSPQKILRRSPRRHR</sequence>
<proteinExistence type="predicted"/>
<evidence type="ECO:0000313" key="4">
    <source>
        <dbReference type="Proteomes" id="UP000580250"/>
    </source>
</evidence>
<feature type="compositionally biased region" description="Low complexity" evidence="1">
    <location>
        <begin position="1230"/>
        <end position="1251"/>
    </location>
</feature>
<feature type="compositionally biased region" description="Polar residues" evidence="1">
    <location>
        <begin position="375"/>
        <end position="386"/>
    </location>
</feature>
<evidence type="ECO:0000256" key="1">
    <source>
        <dbReference type="SAM" id="MobiDB-lite"/>
    </source>
</evidence>
<dbReference type="PANTHER" id="PTHR21583:SF8">
    <property type="entry name" value="PROTEIN ELYS"/>
    <property type="match status" value="1"/>
</dbReference>
<evidence type="ECO:0000313" key="3">
    <source>
        <dbReference type="EMBL" id="CAD2123735.1"/>
    </source>
</evidence>
<dbReference type="Proteomes" id="UP000580250">
    <property type="component" value="Unassembled WGS sequence"/>
</dbReference>
<feature type="region of interest" description="Disordered" evidence="1">
    <location>
        <begin position="374"/>
        <end position="396"/>
    </location>
</feature>
<protein>
    <recommendedName>
        <fullName evidence="2">ELYS beta-propeller domain-containing protein</fullName>
    </recommendedName>
</protein>
<gene>
    <name evidence="3" type="ORF">MENT_LOCUS592</name>
</gene>
<name>A0A6V7TIJ5_MELEN</name>
<feature type="compositionally biased region" description="Basic residues" evidence="1">
    <location>
        <begin position="1273"/>
        <end position="1282"/>
    </location>
</feature>
<dbReference type="EMBL" id="CAJEWN010000002">
    <property type="protein sequence ID" value="CAD2123735.1"/>
    <property type="molecule type" value="Genomic_DNA"/>
</dbReference>
<organism evidence="3 4">
    <name type="scientific">Meloidogyne enterolobii</name>
    <name type="common">Root-knot nematode worm</name>
    <name type="synonym">Meloidogyne mayaguensis</name>
    <dbReference type="NCBI Taxonomy" id="390850"/>
    <lineage>
        <taxon>Eukaryota</taxon>
        <taxon>Metazoa</taxon>
        <taxon>Ecdysozoa</taxon>
        <taxon>Nematoda</taxon>
        <taxon>Chromadorea</taxon>
        <taxon>Rhabditida</taxon>
        <taxon>Tylenchina</taxon>
        <taxon>Tylenchomorpha</taxon>
        <taxon>Tylenchoidea</taxon>
        <taxon>Meloidogynidae</taxon>
        <taxon>Meloidogyninae</taxon>
        <taxon>Meloidogyne</taxon>
    </lineage>
</organism>
<feature type="domain" description="ELYS beta-propeller" evidence="2">
    <location>
        <begin position="248"/>
        <end position="503"/>
    </location>
</feature>
<comment type="caution">
    <text evidence="3">The sequence shown here is derived from an EMBL/GenBank/DDBJ whole genome shotgun (WGS) entry which is preliminary data.</text>
</comment>
<evidence type="ECO:0000259" key="2">
    <source>
        <dbReference type="Pfam" id="PF16687"/>
    </source>
</evidence>
<dbReference type="InterPro" id="IPR032040">
    <property type="entry name" value="ELYS-bb"/>
</dbReference>
<feature type="region of interest" description="Disordered" evidence="1">
    <location>
        <begin position="1153"/>
        <end position="1282"/>
    </location>
</feature>
<dbReference type="Pfam" id="PF16687">
    <property type="entry name" value="ELYS-bb"/>
    <property type="match status" value="1"/>
</dbReference>
<dbReference type="InterPro" id="IPR052620">
    <property type="entry name" value="ELYS/MEL-28_NucAsmblyFactor"/>
</dbReference>
<dbReference type="OrthoDB" id="5803944at2759"/>
<dbReference type="PANTHER" id="PTHR21583">
    <property type="entry name" value="ELYS PROTEIN"/>
    <property type="match status" value="1"/>
</dbReference>
<accession>A0A6V7TIJ5</accession>